<dbReference type="PANTHER" id="PTHR23506">
    <property type="entry name" value="GH10249P"/>
    <property type="match status" value="1"/>
</dbReference>
<name>A0A2W1P1V7_PAEXE</name>
<keyword evidence="3 6" id="KW-0812">Transmembrane</keyword>
<evidence type="ECO:0000256" key="3">
    <source>
        <dbReference type="ARBA" id="ARBA00022692"/>
    </source>
</evidence>
<evidence type="ECO:0000259" key="7">
    <source>
        <dbReference type="PROSITE" id="PS50850"/>
    </source>
</evidence>
<feature type="transmembrane region" description="Helical" evidence="6">
    <location>
        <begin position="358"/>
        <end position="380"/>
    </location>
</feature>
<sequence length="429" mass="46708">MNALTGKERSLFGLPMPLIWGYIATLIFMVGDGLEHGWLSPYLVEQGLTIQQSATLFTAYGAVLAVASYFSGVLTEAWGPRKAMILGLVIWLVGQVLFIKFGLEQHNYAVMLPTYAIRGFGYPLFCYSFLVWVTYRSPQKVLATAIGVFWAAWIAGLYVVGSYFPAYMIPKIGYIGLLWSAVAWVVVGGLIGILVVKGEVGERSTKPKETFKSLISGLTICVENPKVAIGGIVRTINTTGIGALPIFFPLYLNSQYGFTTEEWLQMWGTMWVANIVFDIVIPWISDKWLGWRKTVMWIGSFGCGVMTLVMLYTPQIFGHNFLMLTIAGMLMGAALTGYVPISALVTSLAPDKKGSAMAVVNFGAGLSYFIAPALVGAFIASIGVHGVMWVFAILYFISAILMHFMKLPAEEKREQAGGLAGNLAGSAKG</sequence>
<feature type="transmembrane region" description="Helical" evidence="6">
    <location>
        <begin position="12"/>
        <end position="30"/>
    </location>
</feature>
<dbReference type="InterPro" id="IPR020846">
    <property type="entry name" value="MFS_dom"/>
</dbReference>
<dbReference type="Proteomes" id="UP000214746">
    <property type="component" value="Unassembled WGS sequence"/>
</dbReference>
<proteinExistence type="predicted"/>
<evidence type="ECO:0000313" key="9">
    <source>
        <dbReference type="Proteomes" id="UP000214746"/>
    </source>
</evidence>
<dbReference type="InterPro" id="IPR011701">
    <property type="entry name" value="MFS"/>
</dbReference>
<dbReference type="InterPro" id="IPR036259">
    <property type="entry name" value="MFS_trans_sf"/>
</dbReference>
<evidence type="ECO:0000256" key="2">
    <source>
        <dbReference type="ARBA" id="ARBA00022448"/>
    </source>
</evidence>
<dbReference type="SUPFAM" id="SSF103473">
    <property type="entry name" value="MFS general substrate transporter"/>
    <property type="match status" value="1"/>
</dbReference>
<feature type="transmembrane region" description="Helical" evidence="6">
    <location>
        <begin position="141"/>
        <end position="160"/>
    </location>
</feature>
<dbReference type="GO" id="GO:0005886">
    <property type="term" value="C:plasma membrane"/>
    <property type="evidence" value="ECO:0007669"/>
    <property type="project" value="UniProtKB-SubCell"/>
</dbReference>
<protein>
    <submittedName>
        <fullName evidence="8">MFS transporter</fullName>
    </submittedName>
</protein>
<feature type="transmembrane region" description="Helical" evidence="6">
    <location>
        <begin position="83"/>
        <end position="103"/>
    </location>
</feature>
<dbReference type="Gene3D" id="1.20.1250.20">
    <property type="entry name" value="MFS general substrate transporter like domains"/>
    <property type="match status" value="2"/>
</dbReference>
<dbReference type="GO" id="GO:0022857">
    <property type="term" value="F:transmembrane transporter activity"/>
    <property type="evidence" value="ECO:0007669"/>
    <property type="project" value="InterPro"/>
</dbReference>
<feature type="domain" description="Major facilitator superfamily (MFS) profile" evidence="7">
    <location>
        <begin position="17"/>
        <end position="410"/>
    </location>
</feature>
<evidence type="ECO:0000313" key="8">
    <source>
        <dbReference type="EMBL" id="PZE21732.1"/>
    </source>
</evidence>
<keyword evidence="5 6" id="KW-0472">Membrane</keyword>
<feature type="transmembrane region" description="Helical" evidence="6">
    <location>
        <begin position="50"/>
        <end position="71"/>
    </location>
</feature>
<dbReference type="AlphaFoldDB" id="A0A2W1P1V7"/>
<reference evidence="8" key="1">
    <citation type="submission" date="2018-06" db="EMBL/GenBank/DDBJ databases">
        <title>Paenibacillus xerothermodurans sp. nov. an extremely dry heat resistant spore forming bacterium isolated from the soil of Cape Canaveral, Florida.</title>
        <authorList>
            <person name="Seuylemezian A."/>
            <person name="Kaur N."/>
            <person name="Patil P."/>
            <person name="Patil P."/>
            <person name="Mayilraj S."/>
            <person name="Vaishampayan P."/>
        </authorList>
    </citation>
    <scope>NUCLEOTIDE SEQUENCE [LARGE SCALE GENOMIC DNA]</scope>
    <source>
        <strain evidence="8">ATCC 27380</strain>
    </source>
</reference>
<dbReference type="InterPro" id="IPR004748">
    <property type="entry name" value="Polyol_permease-like"/>
</dbReference>
<keyword evidence="4 6" id="KW-1133">Transmembrane helix</keyword>
<dbReference type="RefSeq" id="WP_089198873.1">
    <property type="nucleotide sequence ID" value="NZ_NHRJ02000002.1"/>
</dbReference>
<evidence type="ECO:0000256" key="4">
    <source>
        <dbReference type="ARBA" id="ARBA00022989"/>
    </source>
</evidence>
<dbReference type="CDD" id="cd17337">
    <property type="entry name" value="MFS_CsbX"/>
    <property type="match status" value="1"/>
</dbReference>
<feature type="transmembrane region" description="Helical" evidence="6">
    <location>
        <begin position="172"/>
        <end position="196"/>
    </location>
</feature>
<evidence type="ECO:0000256" key="6">
    <source>
        <dbReference type="SAM" id="Phobius"/>
    </source>
</evidence>
<comment type="subcellular location">
    <subcellularLocation>
        <location evidence="1">Cell membrane</location>
        <topology evidence="1">Multi-pass membrane protein</topology>
    </subcellularLocation>
</comment>
<feature type="transmembrane region" description="Helical" evidence="6">
    <location>
        <begin position="232"/>
        <end position="252"/>
    </location>
</feature>
<dbReference type="PROSITE" id="PS50850">
    <property type="entry name" value="MFS"/>
    <property type="match status" value="1"/>
</dbReference>
<comment type="caution">
    <text evidence="8">The sequence shown here is derived from an EMBL/GenBank/DDBJ whole genome shotgun (WGS) entry which is preliminary data.</text>
</comment>
<dbReference type="EMBL" id="NHRJ02000002">
    <property type="protein sequence ID" value="PZE21732.1"/>
    <property type="molecule type" value="Genomic_DNA"/>
</dbReference>
<dbReference type="Pfam" id="PF07690">
    <property type="entry name" value="MFS_1"/>
    <property type="match status" value="1"/>
</dbReference>
<accession>A0A2W1P1V7</accession>
<feature type="transmembrane region" description="Helical" evidence="6">
    <location>
        <begin position="115"/>
        <end position="134"/>
    </location>
</feature>
<dbReference type="InterPro" id="IPR050930">
    <property type="entry name" value="MFS_Vesicular_Transporter"/>
</dbReference>
<organism evidence="8 9">
    <name type="scientific">Paenibacillus xerothermodurans</name>
    <dbReference type="NCBI Taxonomy" id="1977292"/>
    <lineage>
        <taxon>Bacteria</taxon>
        <taxon>Bacillati</taxon>
        <taxon>Bacillota</taxon>
        <taxon>Bacilli</taxon>
        <taxon>Bacillales</taxon>
        <taxon>Paenibacillaceae</taxon>
        <taxon>Paenibacillus</taxon>
    </lineage>
</organism>
<feature type="transmembrane region" description="Helical" evidence="6">
    <location>
        <begin position="386"/>
        <end position="405"/>
    </location>
</feature>
<evidence type="ECO:0000256" key="1">
    <source>
        <dbReference type="ARBA" id="ARBA00004651"/>
    </source>
</evidence>
<keyword evidence="2" id="KW-0813">Transport</keyword>
<dbReference type="NCBIfam" id="TIGR00897">
    <property type="entry name" value="2A0118"/>
    <property type="match status" value="1"/>
</dbReference>
<feature type="transmembrane region" description="Helical" evidence="6">
    <location>
        <begin position="264"/>
        <end position="284"/>
    </location>
</feature>
<dbReference type="PANTHER" id="PTHR23506:SF23">
    <property type="entry name" value="GH10249P"/>
    <property type="match status" value="1"/>
</dbReference>
<dbReference type="OrthoDB" id="3522477at2"/>
<keyword evidence="9" id="KW-1185">Reference proteome</keyword>
<gene>
    <name evidence="8" type="ORF">CBW46_004770</name>
</gene>
<evidence type="ECO:0000256" key="5">
    <source>
        <dbReference type="ARBA" id="ARBA00023136"/>
    </source>
</evidence>
<feature type="transmembrane region" description="Helical" evidence="6">
    <location>
        <begin position="321"/>
        <end position="346"/>
    </location>
</feature>
<feature type="transmembrane region" description="Helical" evidence="6">
    <location>
        <begin position="296"/>
        <end position="315"/>
    </location>
</feature>